<evidence type="ECO:0000313" key="3">
    <source>
        <dbReference type="Proteomes" id="UP000078532"/>
    </source>
</evidence>
<dbReference type="AlphaFoldDB" id="A0A1B7LB72"/>
<name>A0A1B7LB72_9FIRM</name>
<feature type="region of interest" description="Disordered" evidence="1">
    <location>
        <begin position="32"/>
        <end position="62"/>
    </location>
</feature>
<dbReference type="Proteomes" id="UP000078532">
    <property type="component" value="Unassembled WGS sequence"/>
</dbReference>
<comment type="caution">
    <text evidence="2">The sequence shown here is derived from an EMBL/GenBank/DDBJ whole genome shotgun (WGS) entry which is preliminary data.</text>
</comment>
<accession>A0A1B7LB72</accession>
<gene>
    <name evidence="2" type="ORF">A6M21_14910</name>
</gene>
<feature type="compositionally biased region" description="Low complexity" evidence="1">
    <location>
        <begin position="35"/>
        <end position="46"/>
    </location>
</feature>
<sequence>MTIELGRDMIFYIFTNGHEGIKGVRKQKRAGNRCEPAAESAPATPELQAESVTGGSKPFAAW</sequence>
<organism evidence="2 3">
    <name type="scientific">Desulfotomaculum copahuensis</name>
    <dbReference type="NCBI Taxonomy" id="1838280"/>
    <lineage>
        <taxon>Bacteria</taxon>
        <taxon>Bacillati</taxon>
        <taxon>Bacillota</taxon>
        <taxon>Clostridia</taxon>
        <taxon>Eubacteriales</taxon>
        <taxon>Desulfotomaculaceae</taxon>
        <taxon>Desulfotomaculum</taxon>
    </lineage>
</organism>
<reference evidence="2 3" key="1">
    <citation type="submission" date="2016-04" db="EMBL/GenBank/DDBJ databases">
        <authorList>
            <person name="Evans L.H."/>
            <person name="Alamgir A."/>
            <person name="Owens N."/>
            <person name="Weber N.D."/>
            <person name="Virtaneva K."/>
            <person name="Barbian K."/>
            <person name="Babar A."/>
            <person name="Rosenke K."/>
        </authorList>
    </citation>
    <scope>NUCLEOTIDE SEQUENCE [LARGE SCALE GENOMIC DNA]</scope>
    <source>
        <strain evidence="2 3">LMa1</strain>
    </source>
</reference>
<dbReference type="STRING" id="1838280.A6M21_14910"/>
<keyword evidence="3" id="KW-1185">Reference proteome</keyword>
<dbReference type="EMBL" id="LYVF01000192">
    <property type="protein sequence ID" value="OAT79744.1"/>
    <property type="molecule type" value="Genomic_DNA"/>
</dbReference>
<evidence type="ECO:0000256" key="1">
    <source>
        <dbReference type="SAM" id="MobiDB-lite"/>
    </source>
</evidence>
<proteinExistence type="predicted"/>
<protein>
    <submittedName>
        <fullName evidence="2">Uncharacterized protein</fullName>
    </submittedName>
</protein>
<evidence type="ECO:0000313" key="2">
    <source>
        <dbReference type="EMBL" id="OAT79744.1"/>
    </source>
</evidence>